<accession>A0AAP0L9V4</accession>
<dbReference type="PANTHER" id="PTHR47967">
    <property type="entry name" value="OS07G0603500 PROTEIN-RELATED"/>
    <property type="match status" value="1"/>
</dbReference>
<evidence type="ECO:0000259" key="5">
    <source>
        <dbReference type="Pfam" id="PF14543"/>
    </source>
</evidence>
<dbReference type="Pfam" id="PF14543">
    <property type="entry name" value="TAXi_N"/>
    <property type="match status" value="1"/>
</dbReference>
<keyword evidence="2" id="KW-0645">Protease</keyword>
<dbReference type="GO" id="GO:0006508">
    <property type="term" value="P:proteolysis"/>
    <property type="evidence" value="ECO:0007669"/>
    <property type="project" value="UniProtKB-KW"/>
</dbReference>
<dbReference type="AlphaFoldDB" id="A0AAP0L9V4"/>
<keyword evidence="3" id="KW-0378">Hydrolase</keyword>
<evidence type="ECO:0000313" key="7">
    <source>
        <dbReference type="Proteomes" id="UP001419268"/>
    </source>
</evidence>
<dbReference type="EMBL" id="JBBNAG010000001">
    <property type="protein sequence ID" value="KAK9166655.1"/>
    <property type="molecule type" value="Genomic_DNA"/>
</dbReference>
<evidence type="ECO:0000256" key="2">
    <source>
        <dbReference type="ARBA" id="ARBA00022670"/>
    </source>
</evidence>
<dbReference type="GO" id="GO:0008233">
    <property type="term" value="F:peptidase activity"/>
    <property type="evidence" value="ECO:0007669"/>
    <property type="project" value="UniProtKB-KW"/>
</dbReference>
<dbReference type="InterPro" id="IPR051708">
    <property type="entry name" value="Plant_Aspart_Prot_A1"/>
</dbReference>
<comment type="similarity">
    <text evidence="1">Belongs to the peptidase A1 family.</text>
</comment>
<dbReference type="PANTHER" id="PTHR47967:SF60">
    <property type="entry name" value="PROTEIN ASPARTIC PROTEASE IN GUARD CELL 1-LIKE"/>
    <property type="match status" value="1"/>
</dbReference>
<protein>
    <recommendedName>
        <fullName evidence="5">Xylanase inhibitor N-terminal domain-containing protein</fullName>
    </recommendedName>
</protein>
<reference evidence="6 7" key="1">
    <citation type="submission" date="2024-01" db="EMBL/GenBank/DDBJ databases">
        <title>Genome assemblies of Stephania.</title>
        <authorList>
            <person name="Yang L."/>
        </authorList>
    </citation>
    <scope>NUCLEOTIDE SEQUENCE [LARGE SCALE GENOMIC DNA]</scope>
    <source>
        <strain evidence="6">JXDWG</strain>
        <tissue evidence="6">Leaf</tissue>
    </source>
</reference>
<feature type="chain" id="PRO_5043054775" description="Xylanase inhibitor N-terminal domain-containing protein" evidence="4">
    <location>
        <begin position="20"/>
        <end position="132"/>
    </location>
</feature>
<keyword evidence="7" id="KW-1185">Reference proteome</keyword>
<dbReference type="Proteomes" id="UP001419268">
    <property type="component" value="Unassembled WGS sequence"/>
</dbReference>
<feature type="domain" description="Xylanase inhibitor N-terminal" evidence="5">
    <location>
        <begin position="34"/>
        <end position="118"/>
    </location>
</feature>
<proteinExistence type="inferred from homology"/>
<dbReference type="SUPFAM" id="SSF50630">
    <property type="entry name" value="Acid proteases"/>
    <property type="match status" value="1"/>
</dbReference>
<sequence>MPVLFLFPLPLVVVDCVHGTYTYFPSIRSFYFINPIYQPSLSSSFSSISCDTPRCRSLDVSTCRNNSCLYQVSYGDDSYSVGDYISKTLTFSDDASVDNIAIGCGHNVEGLFVGATGVYKGVTTSQLDELAA</sequence>
<comment type="caution">
    <text evidence="6">The sequence shown here is derived from an EMBL/GenBank/DDBJ whole genome shotgun (WGS) entry which is preliminary data.</text>
</comment>
<evidence type="ECO:0000256" key="1">
    <source>
        <dbReference type="ARBA" id="ARBA00007447"/>
    </source>
</evidence>
<evidence type="ECO:0000256" key="3">
    <source>
        <dbReference type="ARBA" id="ARBA00022801"/>
    </source>
</evidence>
<dbReference type="Gene3D" id="2.40.70.10">
    <property type="entry name" value="Acid Proteases"/>
    <property type="match status" value="1"/>
</dbReference>
<evidence type="ECO:0000313" key="6">
    <source>
        <dbReference type="EMBL" id="KAK9166655.1"/>
    </source>
</evidence>
<dbReference type="InterPro" id="IPR032861">
    <property type="entry name" value="TAXi_N"/>
</dbReference>
<keyword evidence="4" id="KW-0732">Signal</keyword>
<feature type="signal peptide" evidence="4">
    <location>
        <begin position="1"/>
        <end position="19"/>
    </location>
</feature>
<dbReference type="InterPro" id="IPR021109">
    <property type="entry name" value="Peptidase_aspartic_dom_sf"/>
</dbReference>
<organism evidence="6 7">
    <name type="scientific">Stephania cephalantha</name>
    <dbReference type="NCBI Taxonomy" id="152367"/>
    <lineage>
        <taxon>Eukaryota</taxon>
        <taxon>Viridiplantae</taxon>
        <taxon>Streptophyta</taxon>
        <taxon>Embryophyta</taxon>
        <taxon>Tracheophyta</taxon>
        <taxon>Spermatophyta</taxon>
        <taxon>Magnoliopsida</taxon>
        <taxon>Ranunculales</taxon>
        <taxon>Menispermaceae</taxon>
        <taxon>Menispermoideae</taxon>
        <taxon>Cissampelideae</taxon>
        <taxon>Stephania</taxon>
    </lineage>
</organism>
<evidence type="ECO:0000256" key="4">
    <source>
        <dbReference type="SAM" id="SignalP"/>
    </source>
</evidence>
<gene>
    <name evidence="6" type="ORF">Scep_001846</name>
</gene>
<name>A0AAP0L9V4_9MAGN</name>